<accession>A0A838WZV5</accession>
<dbReference type="AlphaFoldDB" id="A0A838WZV5"/>
<dbReference type="EMBL" id="JACEOR010000618">
    <property type="protein sequence ID" value="MBA4506258.1"/>
    <property type="molecule type" value="Genomic_DNA"/>
</dbReference>
<gene>
    <name evidence="1" type="ORF">H0H28_13270</name>
</gene>
<comment type="caution">
    <text evidence="1">The sequence shown here is derived from an EMBL/GenBank/DDBJ whole genome shotgun (WGS) entry which is preliminary data.</text>
</comment>
<evidence type="ECO:0000313" key="2">
    <source>
        <dbReference type="Proteomes" id="UP000580709"/>
    </source>
</evidence>
<dbReference type="Proteomes" id="UP000580709">
    <property type="component" value="Unassembled WGS sequence"/>
</dbReference>
<keyword evidence="2" id="KW-1185">Reference proteome</keyword>
<proteinExistence type="predicted"/>
<evidence type="ECO:0000313" key="1">
    <source>
        <dbReference type="EMBL" id="MBA4506258.1"/>
    </source>
</evidence>
<organism evidence="1 2">
    <name type="scientific">Corynebacterium sanguinis</name>
    <dbReference type="NCBI Taxonomy" id="2594913"/>
    <lineage>
        <taxon>Bacteria</taxon>
        <taxon>Bacillati</taxon>
        <taxon>Actinomycetota</taxon>
        <taxon>Actinomycetes</taxon>
        <taxon>Mycobacteriales</taxon>
        <taxon>Corynebacteriaceae</taxon>
        <taxon>Corynebacterium</taxon>
    </lineage>
</organism>
<reference evidence="1 2" key="1">
    <citation type="submission" date="2020-07" db="EMBL/GenBank/DDBJ databases">
        <authorList>
            <person name="Khare M."/>
        </authorList>
    </citation>
    <scope>NUCLEOTIDE SEQUENCE [LARGE SCALE GENOMIC DNA]</scope>
    <source>
        <strain evidence="1 2">P8776</strain>
    </source>
</reference>
<feature type="non-terminal residue" evidence="1">
    <location>
        <position position="131"/>
    </location>
</feature>
<protein>
    <submittedName>
        <fullName evidence="1">IS1634 family transposase</fullName>
    </submittedName>
</protein>
<sequence>VKTASGATAVQIAERKNRRDVVLEHLGSAHTEAELAALMSAGRDKINADQEALDLGLPRDPQSAVVHSKRSRQLVETLQVAWTALGFDVIKDEAFFQLVAARLIEPTSMSDSARVLTEIGMDPVHRSRACQ</sequence>
<name>A0A838WZV5_9CORY</name>
<feature type="non-terminal residue" evidence="1">
    <location>
        <position position="1"/>
    </location>
</feature>